<dbReference type="InterPro" id="IPR023232">
    <property type="entry name" value="Glyco_hydro_2_AS"/>
</dbReference>
<dbReference type="GO" id="GO:0005990">
    <property type="term" value="P:lactose catabolic process"/>
    <property type="evidence" value="ECO:0007669"/>
    <property type="project" value="TreeGrafter"/>
</dbReference>
<dbReference type="Pfam" id="PF00703">
    <property type="entry name" value="Glyco_hydro_2"/>
    <property type="match status" value="1"/>
</dbReference>
<dbReference type="Pfam" id="PF02836">
    <property type="entry name" value="Glyco_hydro_2_C"/>
    <property type="match status" value="1"/>
</dbReference>
<evidence type="ECO:0000256" key="3">
    <source>
        <dbReference type="ARBA" id="ARBA00012756"/>
    </source>
</evidence>
<dbReference type="PROSITE" id="PS00719">
    <property type="entry name" value="GLYCOSYL_HYDROL_F2_1"/>
    <property type="match status" value="1"/>
</dbReference>
<sequence length="1034" mass="119456">MLNKFKLNYIPPQNGYPEWNNNPEIFQVNRMPQHALAIAYQNREQALSQQEEKSTYYKKLNGKWHFRFSENPDQKVKNFYETEYDVSTWDKIQVPAHWQLEGYDYPQYTNTRYPWIEHENIEAPFAPTNYNPVGQYATTFMLPDNWDEKPVVLHFAGVEAAFYVWLNGELVGYSEDTFTPAEFNLTPYLQSGENKLAVEVYRWADASWLEDQDFWRMSGIFRDVYLYAFPDIHLYDHRVRTTFDEAYENAELEVQAQLINYAEKSFSASRLEVELLTDNNEVVTKQSVDLDITNKEKAEVTTKTTIPNPRKWSAEEPYLYTLVFTLTGDNDEVLEVFATKVGFRQFELIDNIMHINGKRIIFKGVNRHEFTADRGRSVTEQDMIDDIVLMKQYNINAVRTSHYPNHPKWYDLCDQYGLYVIDETNLETHGTWSYGQETLEDALPGSKPEWTANVLDRCKSMYERDKNHASIIIWSLGNESFGGDNFLKMHDYFKKADPTRLVHYEGVFHYRPSDDASDMESTMYRSPQQLEFYANQPGDKKPYILCEYSHSMGNSTGNLHKYTELFDNYPSLQGGFIWDWKDQALRHKTKDGTEFLAYGGDFGESPHDGNFAGDGLIFADGTVSPKLIETKACYRNIDFETVDMKTGEFKVINKNLFQSLQDFKLVWTVEENGEVLESGVHPLDADAGSEQIVQLSYQSGQFQSTKEQIVTLQVIYDQTPFWAEADHEVAFEQFIVPAASNTETFPGEVNLEEDANVYRMTGEQFSVTFEKESGLLSSYQVNNIEFIKEPLVPNYWRAMTDNDRGANVDHKSQAWRKASLERQLIHFKVNKVEKKVAVEASYQLPTSTISMVKLTYSIDPTGTIEVEQQLLPGGEALADIPEVGMRFELTDTFENISWYGKGPHETYWDRQKSGKVAIHNGKVKDQLEPYLKPQESGNKCGVRWLELFDEQGNGLKITGDPTVEVNALSHTPFELEEASHHYKLPESDKVSVRVNGWQMGVGGDDSWGQQVHPEYRLHANRSYSYRFTLKGFFG</sequence>
<dbReference type="Pfam" id="PF02929">
    <property type="entry name" value="Bgal_small_N"/>
    <property type="match status" value="1"/>
</dbReference>
<dbReference type="SUPFAM" id="SSF49785">
    <property type="entry name" value="Galactose-binding domain-like"/>
    <property type="match status" value="1"/>
</dbReference>
<dbReference type="Proteomes" id="UP000198565">
    <property type="component" value="Unassembled WGS sequence"/>
</dbReference>
<dbReference type="InterPro" id="IPR036156">
    <property type="entry name" value="Beta-gal/glucu_dom_sf"/>
</dbReference>
<dbReference type="InterPro" id="IPR006102">
    <property type="entry name" value="Ig-like_GH2"/>
</dbReference>
<evidence type="ECO:0000256" key="2">
    <source>
        <dbReference type="ARBA" id="ARBA00007401"/>
    </source>
</evidence>
<evidence type="ECO:0000313" key="10">
    <source>
        <dbReference type="EMBL" id="SFL51376.1"/>
    </source>
</evidence>
<dbReference type="InterPro" id="IPR050347">
    <property type="entry name" value="Bact_Beta-galactosidase"/>
</dbReference>
<evidence type="ECO:0000256" key="6">
    <source>
        <dbReference type="ARBA" id="ARBA00023295"/>
    </source>
</evidence>
<evidence type="ECO:0000259" key="9">
    <source>
        <dbReference type="SMART" id="SM01038"/>
    </source>
</evidence>
<dbReference type="InterPro" id="IPR008979">
    <property type="entry name" value="Galactose-bd-like_sf"/>
</dbReference>
<dbReference type="EC" id="3.2.1.23" evidence="3 8"/>
<dbReference type="SUPFAM" id="SSF51445">
    <property type="entry name" value="(Trans)glycosidases"/>
    <property type="match status" value="1"/>
</dbReference>
<dbReference type="PRINTS" id="PR00132">
    <property type="entry name" value="GLHYDRLASE2"/>
</dbReference>
<dbReference type="InterPro" id="IPR017853">
    <property type="entry name" value="GH"/>
</dbReference>
<comment type="similarity">
    <text evidence="2 8">Belongs to the glycosyl hydrolase 2 family.</text>
</comment>
<dbReference type="Gene3D" id="2.70.98.10">
    <property type="match status" value="1"/>
</dbReference>
<dbReference type="AlphaFoldDB" id="A0A1I4ICB3"/>
<proteinExistence type="inferred from homology"/>
<dbReference type="GO" id="GO:0030246">
    <property type="term" value="F:carbohydrate binding"/>
    <property type="evidence" value="ECO:0007669"/>
    <property type="project" value="InterPro"/>
</dbReference>
<dbReference type="STRING" id="334253.SAMN04487943_1022"/>
<keyword evidence="5 8" id="KW-0378">Hydrolase</keyword>
<dbReference type="GO" id="GO:0004565">
    <property type="term" value="F:beta-galactosidase activity"/>
    <property type="evidence" value="ECO:0007669"/>
    <property type="project" value="UniProtKB-EC"/>
</dbReference>
<keyword evidence="11" id="KW-1185">Reference proteome</keyword>
<dbReference type="InterPro" id="IPR011013">
    <property type="entry name" value="Gal_mutarotase_sf_dom"/>
</dbReference>
<dbReference type="SUPFAM" id="SSF74650">
    <property type="entry name" value="Galactose mutarotase-like"/>
    <property type="match status" value="1"/>
</dbReference>
<dbReference type="InterPro" id="IPR004199">
    <property type="entry name" value="B-gal_small/dom_5"/>
</dbReference>
<evidence type="ECO:0000256" key="5">
    <source>
        <dbReference type="ARBA" id="ARBA00022801"/>
    </source>
</evidence>
<dbReference type="RefSeq" id="WP_091481282.1">
    <property type="nucleotide sequence ID" value="NZ_FOTR01000002.1"/>
</dbReference>
<accession>A0A1I4ICB3</accession>
<dbReference type="InterPro" id="IPR006101">
    <property type="entry name" value="Glyco_hydro_2"/>
</dbReference>
<dbReference type="InterPro" id="IPR006103">
    <property type="entry name" value="Glyco_hydro_2_cat"/>
</dbReference>
<dbReference type="Gene3D" id="2.60.120.260">
    <property type="entry name" value="Galactose-binding domain-like"/>
    <property type="match status" value="1"/>
</dbReference>
<dbReference type="InterPro" id="IPR023230">
    <property type="entry name" value="Glyco_hydro_2_CS"/>
</dbReference>
<dbReference type="PROSITE" id="PS00608">
    <property type="entry name" value="GLYCOSYL_HYDROL_F2_2"/>
    <property type="match status" value="1"/>
</dbReference>
<protein>
    <recommendedName>
        <fullName evidence="4 8">Beta-galactosidase</fullName>
        <ecNumber evidence="3 8">3.2.1.23</ecNumber>
    </recommendedName>
    <alternativeName>
        <fullName evidence="7 8">Lactase</fullName>
    </alternativeName>
</protein>
<dbReference type="SUPFAM" id="SSF49303">
    <property type="entry name" value="beta-Galactosidase/glucuronidase domain"/>
    <property type="match status" value="2"/>
</dbReference>
<organism evidence="10 11">
    <name type="scientific">Gracilibacillus orientalis</name>
    <dbReference type="NCBI Taxonomy" id="334253"/>
    <lineage>
        <taxon>Bacteria</taxon>
        <taxon>Bacillati</taxon>
        <taxon>Bacillota</taxon>
        <taxon>Bacilli</taxon>
        <taxon>Bacillales</taxon>
        <taxon>Bacillaceae</taxon>
        <taxon>Gracilibacillus</taxon>
    </lineage>
</organism>
<dbReference type="Pfam" id="PF02837">
    <property type="entry name" value="Glyco_hydro_2_N"/>
    <property type="match status" value="1"/>
</dbReference>
<dbReference type="Pfam" id="PF16353">
    <property type="entry name" value="LacZ_4"/>
    <property type="match status" value="1"/>
</dbReference>
<dbReference type="InterPro" id="IPR032312">
    <property type="entry name" value="LacZ_4"/>
</dbReference>
<dbReference type="SMART" id="SM01038">
    <property type="entry name" value="Bgal_small_N"/>
    <property type="match status" value="1"/>
</dbReference>
<dbReference type="InterPro" id="IPR013783">
    <property type="entry name" value="Ig-like_fold"/>
</dbReference>
<dbReference type="EMBL" id="FOTR01000002">
    <property type="protein sequence ID" value="SFL51376.1"/>
    <property type="molecule type" value="Genomic_DNA"/>
</dbReference>
<keyword evidence="6 8" id="KW-0326">Glycosidase</keyword>
<evidence type="ECO:0000256" key="8">
    <source>
        <dbReference type="RuleBase" id="RU361154"/>
    </source>
</evidence>
<dbReference type="PANTHER" id="PTHR46323:SF2">
    <property type="entry name" value="BETA-GALACTOSIDASE"/>
    <property type="match status" value="1"/>
</dbReference>
<gene>
    <name evidence="10" type="ORF">SAMN04487943_1022</name>
</gene>
<dbReference type="PANTHER" id="PTHR46323">
    <property type="entry name" value="BETA-GALACTOSIDASE"/>
    <property type="match status" value="1"/>
</dbReference>
<feature type="domain" description="Beta galactosidase small chain/" evidence="9">
    <location>
        <begin position="759"/>
        <end position="1030"/>
    </location>
</feature>
<comment type="catalytic activity">
    <reaction evidence="1 8">
        <text>Hydrolysis of terminal non-reducing beta-D-galactose residues in beta-D-galactosides.</text>
        <dbReference type="EC" id="3.2.1.23"/>
    </reaction>
</comment>
<reference evidence="11" key="1">
    <citation type="submission" date="2016-10" db="EMBL/GenBank/DDBJ databases">
        <authorList>
            <person name="Varghese N."/>
            <person name="Submissions S."/>
        </authorList>
    </citation>
    <scope>NUCLEOTIDE SEQUENCE [LARGE SCALE GENOMIC DNA]</scope>
    <source>
        <strain evidence="11">CGMCC 1.4250</strain>
    </source>
</reference>
<dbReference type="OrthoDB" id="9762066at2"/>
<dbReference type="Gene3D" id="3.20.20.80">
    <property type="entry name" value="Glycosidases"/>
    <property type="match status" value="1"/>
</dbReference>
<dbReference type="Gene3D" id="2.60.40.10">
    <property type="entry name" value="Immunoglobulins"/>
    <property type="match status" value="2"/>
</dbReference>
<dbReference type="InterPro" id="IPR014718">
    <property type="entry name" value="GH-type_carb-bd"/>
</dbReference>
<dbReference type="GO" id="GO:0009341">
    <property type="term" value="C:beta-galactosidase complex"/>
    <property type="evidence" value="ECO:0007669"/>
    <property type="project" value="InterPro"/>
</dbReference>
<name>A0A1I4ICB3_9BACI</name>
<dbReference type="InterPro" id="IPR006104">
    <property type="entry name" value="Glyco_hydro_2_N"/>
</dbReference>
<evidence type="ECO:0000256" key="4">
    <source>
        <dbReference type="ARBA" id="ARBA00013303"/>
    </source>
</evidence>
<evidence type="ECO:0000313" key="11">
    <source>
        <dbReference type="Proteomes" id="UP000198565"/>
    </source>
</evidence>
<evidence type="ECO:0000256" key="1">
    <source>
        <dbReference type="ARBA" id="ARBA00001412"/>
    </source>
</evidence>
<evidence type="ECO:0000256" key="7">
    <source>
        <dbReference type="ARBA" id="ARBA00032230"/>
    </source>
</evidence>